<name>W2KSP4_PHYNI</name>
<comment type="function">
    <text evidence="5">Effector that suppresses plant defense responses during pathogen infection.</text>
</comment>
<keyword evidence="3 5" id="KW-0964">Secreted</keyword>
<evidence type="ECO:0000256" key="1">
    <source>
        <dbReference type="ARBA" id="ARBA00004613"/>
    </source>
</evidence>
<comment type="domain">
    <text evidence="5">The RxLR-dEER motif acts to carry the protein into the host cell cytoplasm through binding to cell surface phosphatidylinositol-3-phosphate.</text>
</comment>
<proteinExistence type="inferred from homology"/>
<accession>W2KSP4</accession>
<protein>
    <recommendedName>
        <fullName evidence="5">RxLR effector protein</fullName>
    </recommendedName>
</protein>
<evidence type="ECO:0000313" key="6">
    <source>
        <dbReference type="EMBL" id="ETL88193.1"/>
    </source>
</evidence>
<dbReference type="EMBL" id="KI680872">
    <property type="protein sequence ID" value="ETL88193.1"/>
    <property type="molecule type" value="Genomic_DNA"/>
</dbReference>
<comment type="similarity">
    <text evidence="2 5">Belongs to the RxLR effector family.</text>
</comment>
<reference evidence="6" key="1">
    <citation type="submission" date="2013-11" db="EMBL/GenBank/DDBJ databases">
        <title>The Genome Sequence of Phytophthora parasitica CHvinca01.</title>
        <authorList>
            <consortium name="The Broad Institute Genomics Platform"/>
            <person name="Russ C."/>
            <person name="Tyler B."/>
            <person name="Panabieres F."/>
            <person name="Shan W."/>
            <person name="Tripathy S."/>
            <person name="Grunwald N."/>
            <person name="Machado M."/>
            <person name="Johnson C.S."/>
            <person name="Arredondo F."/>
            <person name="Hong C."/>
            <person name="Coffey M."/>
            <person name="Young S.K."/>
            <person name="Zeng Q."/>
            <person name="Gargeya S."/>
            <person name="Fitzgerald M."/>
            <person name="Abouelleil A."/>
            <person name="Alvarado L."/>
            <person name="Chapman S.B."/>
            <person name="Gainer-Dewar J."/>
            <person name="Goldberg J."/>
            <person name="Griggs A."/>
            <person name="Gujja S."/>
            <person name="Hansen M."/>
            <person name="Howarth C."/>
            <person name="Imamovic A."/>
            <person name="Ireland A."/>
            <person name="Larimer J."/>
            <person name="McCowan C."/>
            <person name="Murphy C."/>
            <person name="Pearson M."/>
            <person name="Poon T.W."/>
            <person name="Priest M."/>
            <person name="Roberts A."/>
            <person name="Saif S."/>
            <person name="Shea T."/>
            <person name="Sykes S."/>
            <person name="Wortman J."/>
            <person name="Nusbaum C."/>
            <person name="Birren B."/>
        </authorList>
    </citation>
    <scope>NUCLEOTIDE SEQUENCE [LARGE SCALE GENOMIC DNA]</scope>
    <source>
        <strain evidence="6">CHvinca01</strain>
    </source>
</reference>
<organism evidence="6">
    <name type="scientific">Phytophthora nicotianae</name>
    <name type="common">Potato buckeye rot agent</name>
    <name type="synonym">Phytophthora parasitica</name>
    <dbReference type="NCBI Taxonomy" id="4792"/>
    <lineage>
        <taxon>Eukaryota</taxon>
        <taxon>Sar</taxon>
        <taxon>Stramenopiles</taxon>
        <taxon>Oomycota</taxon>
        <taxon>Peronosporomycetes</taxon>
        <taxon>Peronosporales</taxon>
        <taxon>Peronosporaceae</taxon>
        <taxon>Phytophthora</taxon>
    </lineage>
</organism>
<evidence type="ECO:0000256" key="4">
    <source>
        <dbReference type="ARBA" id="ARBA00022729"/>
    </source>
</evidence>
<comment type="subcellular location">
    <subcellularLocation>
        <location evidence="1 5">Secreted</location>
    </subcellularLocation>
</comment>
<dbReference type="Pfam" id="PF16810">
    <property type="entry name" value="RXLR"/>
    <property type="match status" value="1"/>
</dbReference>
<dbReference type="OrthoDB" id="129003at2759"/>
<dbReference type="InterPro" id="IPR031825">
    <property type="entry name" value="RXLR"/>
</dbReference>
<dbReference type="Proteomes" id="UP000054423">
    <property type="component" value="Unassembled WGS sequence"/>
</dbReference>
<evidence type="ECO:0000256" key="3">
    <source>
        <dbReference type="ARBA" id="ARBA00022525"/>
    </source>
</evidence>
<evidence type="ECO:0000256" key="2">
    <source>
        <dbReference type="ARBA" id="ARBA00010400"/>
    </source>
</evidence>
<evidence type="ECO:0000256" key="5">
    <source>
        <dbReference type="RuleBase" id="RU367124"/>
    </source>
</evidence>
<gene>
    <name evidence="6" type="ORF">L917_12701</name>
</gene>
<sequence>MSPCFSRRLTQNMTRNRALHATIVVSLLAPCNAVATTNSGRIETSRLDIHGDSGVDSIGGHGRIAERSLRGADKIADGVPTEDSEDAIFEERTPRWKSDDFDTDKLIRWIKNDKDPNRILDKLEVKPSFVTAEGQRVYSKYDKGYKFYLHYVKLVRDGFFN</sequence>
<dbReference type="AlphaFoldDB" id="W2KSP4"/>
<keyword evidence="4" id="KW-0732">Signal</keyword>